<dbReference type="Proteomes" id="UP000483820">
    <property type="component" value="Chromosome II"/>
</dbReference>
<dbReference type="KEGG" id="crq:GCK72_007959"/>
<dbReference type="PANTHER" id="PTHR31379:SF1">
    <property type="entry name" value="F-BOX C PROTEIN-RELATED"/>
    <property type="match status" value="1"/>
</dbReference>
<reference evidence="1 2" key="1">
    <citation type="submission" date="2019-12" db="EMBL/GenBank/DDBJ databases">
        <title>Chromosome-level assembly of the Caenorhabditis remanei genome.</title>
        <authorList>
            <person name="Teterina A.A."/>
            <person name="Willis J.H."/>
            <person name="Phillips P.C."/>
        </authorList>
    </citation>
    <scope>NUCLEOTIDE SEQUENCE [LARGE SCALE GENOMIC DNA]</scope>
    <source>
        <strain evidence="1 2">PX506</strain>
        <tissue evidence="1">Whole organism</tissue>
    </source>
</reference>
<dbReference type="InterPro" id="IPR021942">
    <property type="entry name" value="DUF3557"/>
</dbReference>
<evidence type="ECO:0008006" key="3">
    <source>
        <dbReference type="Google" id="ProtNLM"/>
    </source>
</evidence>
<dbReference type="AlphaFoldDB" id="A0A6A5HJF2"/>
<evidence type="ECO:0000313" key="1">
    <source>
        <dbReference type="EMBL" id="KAF1767998.1"/>
    </source>
</evidence>
<protein>
    <recommendedName>
        <fullName evidence="3">DUF38 domain-containing protein</fullName>
    </recommendedName>
</protein>
<dbReference type="PANTHER" id="PTHR31379">
    <property type="entry name" value="F-BOX C PROTEIN-RELATED-RELATED"/>
    <property type="match status" value="1"/>
</dbReference>
<proteinExistence type="predicted"/>
<dbReference type="RefSeq" id="XP_003097178.2">
    <property type="nucleotide sequence ID" value="XM_003097130.2"/>
</dbReference>
<sequence length="207" mass="23583">MPLSYPALKCVLENVEAVKRVNSLNPTINQYFEPALPLIHSDSFPLKTLKTTVIGLDTYAHPVIMHAETLILIINTFNEAISLSNIKNLANKTVIVDEQCNTSMEYNIFELVKCLRNGQKPIGTTYIFSSYFADIKNLLSKMFMAWRRFSDQLNDMEESRFIPDAPRFSIPMDDVEDSRRIIAYGVEAETERAGQQWKVVIKVVSSI</sequence>
<dbReference type="Pfam" id="PF12078">
    <property type="entry name" value="DUF3557"/>
    <property type="match status" value="1"/>
</dbReference>
<accession>A0A6A5HJF2</accession>
<dbReference type="GeneID" id="9806812"/>
<dbReference type="EMBL" id="WUAV01000002">
    <property type="protein sequence ID" value="KAF1767998.1"/>
    <property type="molecule type" value="Genomic_DNA"/>
</dbReference>
<name>A0A6A5HJF2_CAERE</name>
<comment type="caution">
    <text evidence="1">The sequence shown here is derived from an EMBL/GenBank/DDBJ whole genome shotgun (WGS) entry which is preliminary data.</text>
</comment>
<organism evidence="1 2">
    <name type="scientific">Caenorhabditis remanei</name>
    <name type="common">Caenorhabditis vulgaris</name>
    <dbReference type="NCBI Taxonomy" id="31234"/>
    <lineage>
        <taxon>Eukaryota</taxon>
        <taxon>Metazoa</taxon>
        <taxon>Ecdysozoa</taxon>
        <taxon>Nematoda</taxon>
        <taxon>Chromadorea</taxon>
        <taxon>Rhabditida</taxon>
        <taxon>Rhabditina</taxon>
        <taxon>Rhabditomorpha</taxon>
        <taxon>Rhabditoidea</taxon>
        <taxon>Rhabditidae</taxon>
        <taxon>Peloderinae</taxon>
        <taxon>Caenorhabditis</taxon>
    </lineage>
</organism>
<gene>
    <name evidence="1" type="ORF">GCK72_007959</name>
</gene>
<evidence type="ECO:0000313" key="2">
    <source>
        <dbReference type="Proteomes" id="UP000483820"/>
    </source>
</evidence>
<dbReference type="CTD" id="9806812"/>